<dbReference type="InterPro" id="IPR000477">
    <property type="entry name" value="RT_dom"/>
</dbReference>
<evidence type="ECO:0000313" key="2">
    <source>
        <dbReference type="Proteomes" id="UP001152795"/>
    </source>
</evidence>
<protein>
    <submittedName>
        <fullName evidence="1">Uncharacterized protein</fullName>
    </submittedName>
</protein>
<gene>
    <name evidence="1" type="ORF">PACLA_8A031097</name>
</gene>
<dbReference type="PROSITE" id="PS50878">
    <property type="entry name" value="RT_POL"/>
    <property type="match status" value="1"/>
</dbReference>
<organism evidence="1 2">
    <name type="scientific">Paramuricea clavata</name>
    <name type="common">Red gorgonian</name>
    <name type="synonym">Violescent sea-whip</name>
    <dbReference type="NCBI Taxonomy" id="317549"/>
    <lineage>
        <taxon>Eukaryota</taxon>
        <taxon>Metazoa</taxon>
        <taxon>Cnidaria</taxon>
        <taxon>Anthozoa</taxon>
        <taxon>Octocorallia</taxon>
        <taxon>Malacalcyonacea</taxon>
        <taxon>Plexauridae</taxon>
        <taxon>Paramuricea</taxon>
    </lineage>
</organism>
<dbReference type="OrthoDB" id="5947836at2759"/>
<name>A0A6S7HFK8_PARCT</name>
<dbReference type="Pfam" id="PF00078">
    <property type="entry name" value="RVT_1"/>
    <property type="match status" value="1"/>
</dbReference>
<sequence>MTKLFNYVIQNGVFPRDWKVAKVIPLHKKGPKNLLDNYRPISILPAISKAFESILYEQLHGYLSNASILSKCQFGFRRYHSTTTALLDSTNQWYSNMDKGLLNIVAFLDLKKAFDTIDHEILIEKLNMYGVKRHSLGLLESYITNRSQKCFINGTLSHSKPIKCGIPQGSILGLLFFLVYINDLPNCLKYCTPRMFADDTTLTVCGKSTHKISSALNHDLNNVNDWLMANKLCLNLSKTEYMLIGSRHSINNLVDNPCISVDGKLLNRVIVTESLGIHIDQFLSWDFYIEKLTKKISSGIGAISRLKPFVCRNTLISVYNALVQTYFDYCCEVWDPIGSVLSDKLQTLQNRAARIIMGYPNEHGCSEAALTALGWKTLKERRFESKARLMYKIIHGFAPTALTEIFSSASVVRSHDYNLRNSDMKLNLPFPKTEYLKKSISFNGVKLWNDLPIEVRNAESLGIFNSLLCATSLSRSTSL</sequence>
<keyword evidence="2" id="KW-1185">Reference proteome</keyword>
<evidence type="ECO:0000313" key="1">
    <source>
        <dbReference type="EMBL" id="CAB4001973.1"/>
    </source>
</evidence>
<dbReference type="CDD" id="cd01650">
    <property type="entry name" value="RT_nLTR_like"/>
    <property type="match status" value="1"/>
</dbReference>
<comment type="caution">
    <text evidence="1">The sequence shown here is derived from an EMBL/GenBank/DDBJ whole genome shotgun (WGS) entry which is preliminary data.</text>
</comment>
<dbReference type="PANTHER" id="PTHR33332">
    <property type="entry name" value="REVERSE TRANSCRIPTASE DOMAIN-CONTAINING PROTEIN"/>
    <property type="match status" value="1"/>
</dbReference>
<proteinExistence type="predicted"/>
<dbReference type="Proteomes" id="UP001152795">
    <property type="component" value="Unassembled WGS sequence"/>
</dbReference>
<dbReference type="EMBL" id="CACRXK020004220">
    <property type="protein sequence ID" value="CAB4001973.1"/>
    <property type="molecule type" value="Genomic_DNA"/>
</dbReference>
<accession>A0A6S7HFK8</accession>
<dbReference type="AlphaFoldDB" id="A0A6S7HFK8"/>
<dbReference type="InterPro" id="IPR043502">
    <property type="entry name" value="DNA/RNA_pol_sf"/>
</dbReference>
<reference evidence="1" key="1">
    <citation type="submission" date="2020-04" db="EMBL/GenBank/DDBJ databases">
        <authorList>
            <person name="Alioto T."/>
            <person name="Alioto T."/>
            <person name="Gomez Garrido J."/>
        </authorList>
    </citation>
    <scope>NUCLEOTIDE SEQUENCE</scope>
    <source>
        <strain evidence="1">A484AB</strain>
    </source>
</reference>
<dbReference type="SUPFAM" id="SSF56672">
    <property type="entry name" value="DNA/RNA polymerases"/>
    <property type="match status" value="1"/>
</dbReference>